<dbReference type="KEGG" id="tva:4756811"/>
<dbReference type="CDD" id="cd14014">
    <property type="entry name" value="STKc_PknB_like"/>
    <property type="match status" value="1"/>
</dbReference>
<dbReference type="FunFam" id="1.10.510.10:FF:000571">
    <property type="entry name" value="Maternal embryonic leucine zipper kinase"/>
    <property type="match status" value="1"/>
</dbReference>
<dbReference type="InterPro" id="IPR008271">
    <property type="entry name" value="Ser/Thr_kinase_AS"/>
</dbReference>
<evidence type="ECO:0000313" key="7">
    <source>
        <dbReference type="Proteomes" id="UP000001542"/>
    </source>
</evidence>
<dbReference type="EMBL" id="DS113654">
    <property type="protein sequence ID" value="EAX99008.1"/>
    <property type="molecule type" value="Genomic_DNA"/>
</dbReference>
<evidence type="ECO:0000256" key="3">
    <source>
        <dbReference type="PROSITE-ProRule" id="PRU10141"/>
    </source>
</evidence>
<evidence type="ECO:0000256" key="1">
    <source>
        <dbReference type="ARBA" id="ARBA00022741"/>
    </source>
</evidence>
<dbReference type="VEuPathDB" id="TrichDB:TVAGG3_1022930"/>
<dbReference type="GO" id="GO:0004674">
    <property type="term" value="F:protein serine/threonine kinase activity"/>
    <property type="evidence" value="ECO:0000318"/>
    <property type="project" value="GO_Central"/>
</dbReference>
<keyword evidence="6" id="KW-0418">Kinase</keyword>
<evidence type="ECO:0000256" key="2">
    <source>
        <dbReference type="ARBA" id="ARBA00022840"/>
    </source>
</evidence>
<dbReference type="PROSITE" id="PS00108">
    <property type="entry name" value="PROTEIN_KINASE_ST"/>
    <property type="match status" value="1"/>
</dbReference>
<dbReference type="PANTHER" id="PTHR24362">
    <property type="entry name" value="SERINE/THREONINE-PROTEIN KINASE NEK"/>
    <property type="match status" value="1"/>
</dbReference>
<evidence type="ECO:0000313" key="6">
    <source>
        <dbReference type="EMBL" id="EAX99008.1"/>
    </source>
</evidence>
<gene>
    <name evidence="6" type="ORF">TVAG_107960</name>
</gene>
<dbReference type="OrthoDB" id="68483at2759"/>
<dbReference type="PANTHER" id="PTHR24362:SF309">
    <property type="entry name" value="PROTEIN KINASE DOMAIN-CONTAINING PROTEIN"/>
    <property type="match status" value="1"/>
</dbReference>
<keyword evidence="1 3" id="KW-0547">Nucleotide-binding</keyword>
<feature type="binding site" evidence="3">
    <location>
        <position position="41"/>
    </location>
    <ligand>
        <name>ATP</name>
        <dbReference type="ChEBI" id="CHEBI:30616"/>
    </ligand>
</feature>
<dbReference type="FunCoup" id="A2F7W6">
    <property type="interactions" value="26"/>
</dbReference>
<dbReference type="SMART" id="SM00220">
    <property type="entry name" value="S_TKc"/>
    <property type="match status" value="1"/>
</dbReference>
<name>A2F7W6_TRIV3</name>
<dbReference type="eggNOG" id="KOG0583">
    <property type="taxonomic scope" value="Eukaryota"/>
</dbReference>
<dbReference type="InterPro" id="IPR017441">
    <property type="entry name" value="Protein_kinase_ATP_BS"/>
</dbReference>
<organism evidence="6 7">
    <name type="scientific">Trichomonas vaginalis (strain ATCC PRA-98 / G3)</name>
    <dbReference type="NCBI Taxonomy" id="412133"/>
    <lineage>
        <taxon>Eukaryota</taxon>
        <taxon>Metamonada</taxon>
        <taxon>Parabasalia</taxon>
        <taxon>Trichomonadida</taxon>
        <taxon>Trichomonadidae</taxon>
        <taxon>Trichomonas</taxon>
    </lineage>
</organism>
<dbReference type="InParanoid" id="A2F7W6"/>
<dbReference type="RefSeq" id="XP_001311938.1">
    <property type="nucleotide sequence ID" value="XM_001311937.1"/>
</dbReference>
<dbReference type="PROSITE" id="PS50011">
    <property type="entry name" value="PROTEIN_KINASE_DOM"/>
    <property type="match status" value="1"/>
</dbReference>
<dbReference type="InterPro" id="IPR000719">
    <property type="entry name" value="Prot_kinase_dom"/>
</dbReference>
<protein>
    <submittedName>
        <fullName evidence="6">CAMK family protein kinase</fullName>
    </submittedName>
</protein>
<dbReference type="SMR" id="A2F7W6"/>
<sequence length="310" mass="35014">MSIEESLNAHGYISNGPIGKGGFGSCYLITSTRYNQQFACKVIDSANHSSEENTNSFHREVSALIHLDHPNIIQIYDVFEEQQQKFIILEYCSGGNLKDLIDKYHGIKGDLLIQYSMQIIDALKFCHFNGYSHNDIKPANVFITSHGQLKLADFGLTEHNVLDTCKYVGSFDYMAPEVIQKIPHDPMKSDIWSLGVTLYQLASGELPFGATNGSELLYEIKMGYEKIHGIDQAFSALIKMCLSRNPLKRPSITHVQSCVKKIKENDYSTREYVLPAKRNTSMLLPMKRRLIVIPKLKQSASNNSAPYFYA</sequence>
<dbReference type="AlphaFoldDB" id="A2F7W6"/>
<comment type="similarity">
    <text evidence="4">Belongs to the protein kinase superfamily.</text>
</comment>
<reference evidence="6" key="1">
    <citation type="submission" date="2006-10" db="EMBL/GenBank/DDBJ databases">
        <authorList>
            <person name="Amadeo P."/>
            <person name="Zhao Q."/>
            <person name="Wortman J."/>
            <person name="Fraser-Liggett C."/>
            <person name="Carlton J."/>
        </authorList>
    </citation>
    <scope>NUCLEOTIDE SEQUENCE</scope>
    <source>
        <strain evidence="6">G3</strain>
    </source>
</reference>
<proteinExistence type="inferred from homology"/>
<accession>A2F7W6</accession>
<dbReference type="GO" id="GO:0005524">
    <property type="term" value="F:ATP binding"/>
    <property type="evidence" value="ECO:0007669"/>
    <property type="project" value="UniProtKB-UniRule"/>
</dbReference>
<dbReference type="SUPFAM" id="SSF56112">
    <property type="entry name" value="Protein kinase-like (PK-like)"/>
    <property type="match status" value="1"/>
</dbReference>
<keyword evidence="4" id="KW-0723">Serine/threonine-protein kinase</keyword>
<evidence type="ECO:0000259" key="5">
    <source>
        <dbReference type="PROSITE" id="PS50011"/>
    </source>
</evidence>
<dbReference type="FunFam" id="3.30.200.20:FF:000042">
    <property type="entry name" value="Aurora kinase A"/>
    <property type="match status" value="1"/>
</dbReference>
<feature type="domain" description="Protein kinase" evidence="5">
    <location>
        <begin position="12"/>
        <end position="273"/>
    </location>
</feature>
<dbReference type="PROSITE" id="PS00107">
    <property type="entry name" value="PROTEIN_KINASE_ATP"/>
    <property type="match status" value="1"/>
</dbReference>
<keyword evidence="2 3" id="KW-0067">ATP-binding</keyword>
<dbReference type="STRING" id="5722.A2F7W6"/>
<reference evidence="6" key="2">
    <citation type="journal article" date="2007" name="Science">
        <title>Draft genome sequence of the sexually transmitted pathogen Trichomonas vaginalis.</title>
        <authorList>
            <person name="Carlton J.M."/>
            <person name="Hirt R.P."/>
            <person name="Silva J.C."/>
            <person name="Delcher A.L."/>
            <person name="Schatz M."/>
            <person name="Zhao Q."/>
            <person name="Wortman J.R."/>
            <person name="Bidwell S.L."/>
            <person name="Alsmark U.C.M."/>
            <person name="Besteiro S."/>
            <person name="Sicheritz-Ponten T."/>
            <person name="Noel C.J."/>
            <person name="Dacks J.B."/>
            <person name="Foster P.G."/>
            <person name="Simillion C."/>
            <person name="Van de Peer Y."/>
            <person name="Miranda-Saavedra D."/>
            <person name="Barton G.J."/>
            <person name="Westrop G.D."/>
            <person name="Mueller S."/>
            <person name="Dessi D."/>
            <person name="Fiori P.L."/>
            <person name="Ren Q."/>
            <person name="Paulsen I."/>
            <person name="Zhang H."/>
            <person name="Bastida-Corcuera F.D."/>
            <person name="Simoes-Barbosa A."/>
            <person name="Brown M.T."/>
            <person name="Hayes R.D."/>
            <person name="Mukherjee M."/>
            <person name="Okumura C.Y."/>
            <person name="Schneider R."/>
            <person name="Smith A.J."/>
            <person name="Vanacova S."/>
            <person name="Villalvazo M."/>
            <person name="Haas B.J."/>
            <person name="Pertea M."/>
            <person name="Feldblyum T.V."/>
            <person name="Utterback T.R."/>
            <person name="Shu C.L."/>
            <person name="Osoegawa K."/>
            <person name="de Jong P.J."/>
            <person name="Hrdy I."/>
            <person name="Horvathova L."/>
            <person name="Zubacova Z."/>
            <person name="Dolezal P."/>
            <person name="Malik S.B."/>
            <person name="Logsdon J.M. Jr."/>
            <person name="Henze K."/>
            <person name="Gupta A."/>
            <person name="Wang C.C."/>
            <person name="Dunne R.L."/>
            <person name="Upcroft J.A."/>
            <person name="Upcroft P."/>
            <person name="White O."/>
            <person name="Salzberg S.L."/>
            <person name="Tang P."/>
            <person name="Chiu C.-H."/>
            <person name="Lee Y.-S."/>
            <person name="Embley T.M."/>
            <person name="Coombs G.H."/>
            <person name="Mottram J.C."/>
            <person name="Tachezy J."/>
            <person name="Fraser-Liggett C.M."/>
            <person name="Johnson P.J."/>
        </authorList>
    </citation>
    <scope>NUCLEOTIDE SEQUENCE [LARGE SCALE GENOMIC DNA]</scope>
    <source>
        <strain evidence="6">G3</strain>
    </source>
</reference>
<dbReference type="InterPro" id="IPR011009">
    <property type="entry name" value="Kinase-like_dom_sf"/>
</dbReference>
<evidence type="ECO:0000256" key="4">
    <source>
        <dbReference type="RuleBase" id="RU000304"/>
    </source>
</evidence>
<keyword evidence="7" id="KW-1185">Reference proteome</keyword>
<dbReference type="VEuPathDB" id="TrichDB:TVAG_107960"/>
<dbReference type="Gene3D" id="1.10.510.10">
    <property type="entry name" value="Transferase(Phosphotransferase) domain 1"/>
    <property type="match status" value="1"/>
</dbReference>
<keyword evidence="6" id="KW-0808">Transferase</keyword>
<dbReference type="Proteomes" id="UP000001542">
    <property type="component" value="Unassembled WGS sequence"/>
</dbReference>
<dbReference type="Pfam" id="PF00069">
    <property type="entry name" value="Pkinase"/>
    <property type="match status" value="1"/>
</dbReference>